<keyword evidence="3" id="KW-1185">Reference proteome</keyword>
<dbReference type="InterPro" id="IPR011704">
    <property type="entry name" value="ATPase_dyneun-rel_AAA"/>
</dbReference>
<evidence type="ECO:0000259" key="1">
    <source>
        <dbReference type="Pfam" id="PF07728"/>
    </source>
</evidence>
<dbReference type="Proteomes" id="UP000070184">
    <property type="component" value="Unassembled WGS sequence"/>
</dbReference>
<dbReference type="GO" id="GO:0016887">
    <property type="term" value="F:ATP hydrolysis activity"/>
    <property type="evidence" value="ECO:0007669"/>
    <property type="project" value="InterPro"/>
</dbReference>
<dbReference type="SUPFAM" id="SSF52540">
    <property type="entry name" value="P-loop containing nucleoside triphosphate hydrolases"/>
    <property type="match status" value="1"/>
</dbReference>
<evidence type="ECO:0000313" key="3">
    <source>
        <dbReference type="Proteomes" id="UP000070184"/>
    </source>
</evidence>
<dbReference type="Pfam" id="PF07728">
    <property type="entry name" value="AAA_5"/>
    <property type="match status" value="1"/>
</dbReference>
<evidence type="ECO:0000313" key="2">
    <source>
        <dbReference type="EMBL" id="KXA90366.1"/>
    </source>
</evidence>
<reference evidence="2 3" key="1">
    <citation type="journal article" date="2016" name="Sci. Rep.">
        <title>Metabolic traits of an uncultured archaeal lineage -MSBL1- from brine pools of the Red Sea.</title>
        <authorList>
            <person name="Mwirichia R."/>
            <person name="Alam I."/>
            <person name="Rashid M."/>
            <person name="Vinu M."/>
            <person name="Ba-Alawi W."/>
            <person name="Anthony Kamau A."/>
            <person name="Kamanda Ngugi D."/>
            <person name="Goker M."/>
            <person name="Klenk H.P."/>
            <person name="Bajic V."/>
            <person name="Stingl U."/>
        </authorList>
    </citation>
    <scope>NUCLEOTIDE SEQUENCE [LARGE SCALE GENOMIC DNA]</scope>
    <source>
        <strain evidence="2">SCGC-AAA259B11</strain>
    </source>
</reference>
<name>A0A133U899_9EURY</name>
<dbReference type="GO" id="GO:0005524">
    <property type="term" value="F:ATP binding"/>
    <property type="evidence" value="ECO:0007669"/>
    <property type="project" value="InterPro"/>
</dbReference>
<gene>
    <name evidence="2" type="ORF">AKJ61_00770</name>
</gene>
<dbReference type="EMBL" id="LHXK01000006">
    <property type="protein sequence ID" value="KXA90366.1"/>
    <property type="molecule type" value="Genomic_DNA"/>
</dbReference>
<feature type="domain" description="ATPase dynein-related AAA" evidence="1">
    <location>
        <begin position="41"/>
        <end position="147"/>
    </location>
</feature>
<protein>
    <recommendedName>
        <fullName evidence="1">ATPase dynein-related AAA domain-containing protein</fullName>
    </recommendedName>
</protein>
<dbReference type="AlphaFoldDB" id="A0A133U899"/>
<accession>A0A133U899</accession>
<proteinExistence type="predicted"/>
<organism evidence="2 3">
    <name type="scientific">candidate division MSBL1 archaeon SCGC-AAA259B11</name>
    <dbReference type="NCBI Taxonomy" id="1698260"/>
    <lineage>
        <taxon>Archaea</taxon>
        <taxon>Methanobacteriati</taxon>
        <taxon>Methanobacteriota</taxon>
        <taxon>candidate division MSBL1</taxon>
    </lineage>
</organism>
<dbReference type="InterPro" id="IPR027417">
    <property type="entry name" value="P-loop_NTPase"/>
</dbReference>
<dbReference type="Gene3D" id="3.40.50.300">
    <property type="entry name" value="P-loop containing nucleotide triphosphate hydrolases"/>
    <property type="match status" value="1"/>
</dbReference>
<comment type="caution">
    <text evidence="2">The sequence shown here is derived from an EMBL/GenBank/DDBJ whole genome shotgun (WGS) entry which is preliminary data.</text>
</comment>
<sequence>MNESGANGVPNSGSSTTIGRAKDIIKSLIAGHLEGADIPSVMLWGPPGIGKTAIVDQAAEELEIDVERLILSQHDEVDLMGLPHETNGTVEWTRPVFIPEEGQGVMHLDELTQARESVMAPAQQLVHERRVGPHELGDEWYIVASTNRLCDRAQTNPIAAQMANRFLNYEVETTLEDWKKWAYSNGINPVVIAFHEHHKGKLLFKFEPERMEAIRGFPTPRTWEYVSNLMEVGQTSVKAIAGAVGEGAAREFDAFRRMREDLPDIDEILEGKDIVPEKPEILHMVVSSVTSATIQELPEIGHARRAFKYAMQLPSEFATLLGKNIMREEMDEKVYYDIVGTDEFTEYSEEYKEVISPDGRMT</sequence>